<keyword evidence="6" id="KW-0227">DNA damage</keyword>
<comment type="catalytic activity">
    <reaction evidence="8">
        <text>a 6-O-methyl-2'-deoxyguanosine in DNA + L-cysteinyl-[protein] = S-methyl-L-cysteinyl-[protein] + a 2'-deoxyguanosine in DNA</text>
        <dbReference type="Rhea" id="RHEA:24000"/>
        <dbReference type="Rhea" id="RHEA-COMP:10131"/>
        <dbReference type="Rhea" id="RHEA-COMP:10132"/>
        <dbReference type="Rhea" id="RHEA-COMP:11367"/>
        <dbReference type="Rhea" id="RHEA-COMP:11368"/>
        <dbReference type="ChEBI" id="CHEBI:29950"/>
        <dbReference type="ChEBI" id="CHEBI:82612"/>
        <dbReference type="ChEBI" id="CHEBI:85445"/>
        <dbReference type="ChEBI" id="CHEBI:85448"/>
        <dbReference type="EC" id="2.1.1.63"/>
    </reaction>
</comment>
<evidence type="ECO:0000313" key="11">
    <source>
        <dbReference type="EMBL" id="MBB4071693.1"/>
    </source>
</evidence>
<dbReference type="EMBL" id="JACIFD010000008">
    <property type="protein sequence ID" value="MBB4071693.1"/>
    <property type="molecule type" value="Genomic_DNA"/>
</dbReference>
<evidence type="ECO:0000259" key="10">
    <source>
        <dbReference type="Pfam" id="PF02870"/>
    </source>
</evidence>
<dbReference type="PANTHER" id="PTHR10815">
    <property type="entry name" value="METHYLATED-DNA--PROTEIN-CYSTEINE METHYLTRANSFERASE"/>
    <property type="match status" value="1"/>
</dbReference>
<dbReference type="Gene3D" id="1.10.10.10">
    <property type="entry name" value="Winged helix-like DNA-binding domain superfamily/Winged helix DNA-binding domain"/>
    <property type="match status" value="1"/>
</dbReference>
<comment type="caution">
    <text evidence="11">The sequence shown here is derived from an EMBL/GenBank/DDBJ whole genome shotgun (WGS) entry which is preliminary data.</text>
</comment>
<evidence type="ECO:0000256" key="8">
    <source>
        <dbReference type="ARBA" id="ARBA00049348"/>
    </source>
</evidence>
<dbReference type="InterPro" id="IPR014048">
    <property type="entry name" value="MethylDNA_cys_MeTrfase_DNA-bd"/>
</dbReference>
<dbReference type="GO" id="GO:0003908">
    <property type="term" value="F:methylated-DNA-[protein]-cysteine S-methyltransferase activity"/>
    <property type="evidence" value="ECO:0007669"/>
    <property type="project" value="UniProtKB-EC"/>
</dbReference>
<gene>
    <name evidence="11" type="ORF">F5897_001005</name>
</gene>
<feature type="domain" description="Methylguanine DNA methyltransferase ribonuclease-like" evidence="10">
    <location>
        <begin position="6"/>
        <end position="75"/>
    </location>
</feature>
<dbReference type="InterPro" id="IPR036217">
    <property type="entry name" value="MethylDNA_cys_MeTrfase_DNAb"/>
</dbReference>
<dbReference type="FunFam" id="1.10.10.10:FF:000214">
    <property type="entry name" value="Methylated-DNA--protein-cysteine methyltransferase"/>
    <property type="match status" value="1"/>
</dbReference>
<dbReference type="Pfam" id="PF02870">
    <property type="entry name" value="Methyltransf_1N"/>
    <property type="match status" value="1"/>
</dbReference>
<reference evidence="11" key="1">
    <citation type="submission" date="2020-08" db="EMBL/GenBank/DDBJ databases">
        <title>Sequencing the genomes of 1000 actinobacteria strains.</title>
        <authorList>
            <person name="Klenk H.-P."/>
        </authorList>
    </citation>
    <scope>NUCLEOTIDE SEQUENCE [LARGE SCALE GENOMIC DNA]</scope>
    <source>
        <strain evidence="11">DSM 27064</strain>
    </source>
</reference>
<dbReference type="Proteomes" id="UP000571183">
    <property type="component" value="Unassembled WGS sequence"/>
</dbReference>
<dbReference type="CDD" id="cd06445">
    <property type="entry name" value="ATase"/>
    <property type="match status" value="1"/>
</dbReference>
<organism evidence="11 12">
    <name type="scientific">Canibacter oris</name>
    <dbReference type="NCBI Taxonomy" id="1365628"/>
    <lineage>
        <taxon>Bacteria</taxon>
        <taxon>Bacillati</taxon>
        <taxon>Actinomycetota</taxon>
        <taxon>Actinomycetes</taxon>
        <taxon>Micrococcales</taxon>
        <taxon>Microbacteriaceae</taxon>
        <taxon>Canibacter</taxon>
    </lineage>
</organism>
<dbReference type="SUPFAM" id="SSF53155">
    <property type="entry name" value="Methylated DNA-protein cysteine methyltransferase domain"/>
    <property type="match status" value="1"/>
</dbReference>
<dbReference type="InterPro" id="IPR036388">
    <property type="entry name" value="WH-like_DNA-bd_sf"/>
</dbReference>
<comment type="similarity">
    <text evidence="2">Belongs to the MGMT family.</text>
</comment>
<dbReference type="InterPro" id="IPR001497">
    <property type="entry name" value="MethylDNA_cys_MeTrfase_AS"/>
</dbReference>
<evidence type="ECO:0000256" key="7">
    <source>
        <dbReference type="ARBA" id="ARBA00023204"/>
    </source>
</evidence>
<keyword evidence="5 11" id="KW-0808">Transferase</keyword>
<dbReference type="PROSITE" id="PS00374">
    <property type="entry name" value="MGMT"/>
    <property type="match status" value="1"/>
</dbReference>
<evidence type="ECO:0000256" key="1">
    <source>
        <dbReference type="ARBA" id="ARBA00001286"/>
    </source>
</evidence>
<proteinExistence type="inferred from homology"/>
<dbReference type="EC" id="2.1.1.63" evidence="3"/>
<sequence>MMQTVYTSEYQTPLGSMLLAATQQQLVGAWFAGQAHFGAQLAGHDVQPVIAQTAAAVQLRQATDWLEAYFGGERDLPKLPALAGADTEFRGAVRQQLLRVPYGHTISYGELAAQVAAVRGGKTAARAIGGAVGRNPFSVLVPCHRVLGADGSLTGYAGGTARKTWLLEFEQRRGA</sequence>
<dbReference type="RefSeq" id="WP_221221298.1">
    <property type="nucleotide sequence ID" value="NZ_JACIFD010000008.1"/>
</dbReference>
<evidence type="ECO:0000256" key="4">
    <source>
        <dbReference type="ARBA" id="ARBA00022603"/>
    </source>
</evidence>
<evidence type="ECO:0000256" key="6">
    <source>
        <dbReference type="ARBA" id="ARBA00022763"/>
    </source>
</evidence>
<protein>
    <recommendedName>
        <fullName evidence="3">methylated-DNA--[protein]-cysteine S-methyltransferase</fullName>
        <ecNumber evidence="3">2.1.1.63</ecNumber>
    </recommendedName>
</protein>
<dbReference type="GO" id="GO:0006281">
    <property type="term" value="P:DNA repair"/>
    <property type="evidence" value="ECO:0007669"/>
    <property type="project" value="UniProtKB-KW"/>
</dbReference>
<dbReference type="NCBIfam" id="TIGR00589">
    <property type="entry name" value="ogt"/>
    <property type="match status" value="1"/>
</dbReference>
<name>A0A840DIZ4_9MICO</name>
<dbReference type="GO" id="GO:0032259">
    <property type="term" value="P:methylation"/>
    <property type="evidence" value="ECO:0007669"/>
    <property type="project" value="UniProtKB-KW"/>
</dbReference>
<dbReference type="SUPFAM" id="SSF46767">
    <property type="entry name" value="Methylated DNA-protein cysteine methyltransferase, C-terminal domain"/>
    <property type="match status" value="1"/>
</dbReference>
<accession>A0A840DIZ4</accession>
<dbReference type="InterPro" id="IPR008332">
    <property type="entry name" value="MethylG_MeTrfase_N"/>
</dbReference>
<comment type="catalytic activity">
    <reaction evidence="1">
        <text>a 4-O-methyl-thymidine in DNA + L-cysteinyl-[protein] = a thymidine in DNA + S-methyl-L-cysteinyl-[protein]</text>
        <dbReference type="Rhea" id="RHEA:53428"/>
        <dbReference type="Rhea" id="RHEA-COMP:10131"/>
        <dbReference type="Rhea" id="RHEA-COMP:10132"/>
        <dbReference type="Rhea" id="RHEA-COMP:13555"/>
        <dbReference type="Rhea" id="RHEA-COMP:13556"/>
        <dbReference type="ChEBI" id="CHEBI:29950"/>
        <dbReference type="ChEBI" id="CHEBI:82612"/>
        <dbReference type="ChEBI" id="CHEBI:137386"/>
        <dbReference type="ChEBI" id="CHEBI:137387"/>
        <dbReference type="EC" id="2.1.1.63"/>
    </reaction>
</comment>
<dbReference type="InterPro" id="IPR036631">
    <property type="entry name" value="MGMT_N_sf"/>
</dbReference>
<evidence type="ECO:0000313" key="12">
    <source>
        <dbReference type="Proteomes" id="UP000571183"/>
    </source>
</evidence>
<evidence type="ECO:0000256" key="5">
    <source>
        <dbReference type="ARBA" id="ARBA00022679"/>
    </source>
</evidence>
<keyword evidence="7" id="KW-0234">DNA repair</keyword>
<evidence type="ECO:0000259" key="9">
    <source>
        <dbReference type="Pfam" id="PF01035"/>
    </source>
</evidence>
<evidence type="ECO:0000256" key="3">
    <source>
        <dbReference type="ARBA" id="ARBA00011918"/>
    </source>
</evidence>
<evidence type="ECO:0000256" key="2">
    <source>
        <dbReference type="ARBA" id="ARBA00008711"/>
    </source>
</evidence>
<dbReference type="Gene3D" id="3.30.160.70">
    <property type="entry name" value="Methylated DNA-protein cysteine methyltransferase domain"/>
    <property type="match status" value="1"/>
</dbReference>
<keyword evidence="12" id="KW-1185">Reference proteome</keyword>
<dbReference type="PANTHER" id="PTHR10815:SF5">
    <property type="entry name" value="METHYLATED-DNA--PROTEIN-CYSTEINE METHYLTRANSFERASE"/>
    <property type="match status" value="1"/>
</dbReference>
<keyword evidence="4 11" id="KW-0489">Methyltransferase</keyword>
<dbReference type="AlphaFoldDB" id="A0A840DIZ4"/>
<dbReference type="Pfam" id="PF01035">
    <property type="entry name" value="DNA_binding_1"/>
    <property type="match status" value="1"/>
</dbReference>
<feature type="domain" description="Methylated-DNA-[protein]-cysteine S-methyltransferase DNA binding" evidence="9">
    <location>
        <begin position="88"/>
        <end position="171"/>
    </location>
</feature>